<dbReference type="InterPro" id="IPR008271">
    <property type="entry name" value="Ser/Thr_kinase_AS"/>
</dbReference>
<feature type="domain" description="EGF-like" evidence="6">
    <location>
        <begin position="189"/>
        <end position="228"/>
    </location>
</feature>
<feature type="domain" description="Protein kinase" evidence="5">
    <location>
        <begin position="713"/>
        <end position="1061"/>
    </location>
</feature>
<dbReference type="PANTHER" id="PTHR23257:SF969">
    <property type="entry name" value="INTEGRIN-LINKED PROTEIN KINASE"/>
    <property type="match status" value="1"/>
</dbReference>
<evidence type="ECO:0000256" key="4">
    <source>
        <dbReference type="SAM" id="Phobius"/>
    </source>
</evidence>
<keyword evidence="4" id="KW-0812">Transmembrane</keyword>
<feature type="disulfide bond" evidence="2">
    <location>
        <begin position="501"/>
        <end position="510"/>
    </location>
</feature>
<evidence type="ECO:0000259" key="5">
    <source>
        <dbReference type="PROSITE" id="PS50011"/>
    </source>
</evidence>
<evidence type="ECO:0000313" key="8">
    <source>
        <dbReference type="Proteomes" id="UP000006671"/>
    </source>
</evidence>
<dbReference type="SMART" id="SM00181">
    <property type="entry name" value="EGF"/>
    <property type="match status" value="14"/>
</dbReference>
<organism evidence="8">
    <name type="scientific">Naegleria gruberi</name>
    <name type="common">Amoeba</name>
    <dbReference type="NCBI Taxonomy" id="5762"/>
    <lineage>
        <taxon>Eukaryota</taxon>
        <taxon>Discoba</taxon>
        <taxon>Heterolobosea</taxon>
        <taxon>Tetramitia</taxon>
        <taxon>Eutetramitia</taxon>
        <taxon>Vahlkampfiidae</taxon>
        <taxon>Naegleria</taxon>
    </lineage>
</organism>
<keyword evidence="1 2" id="KW-1015">Disulfide bond</keyword>
<feature type="domain" description="EGF-like" evidence="6">
    <location>
        <begin position="593"/>
        <end position="632"/>
    </location>
</feature>
<dbReference type="GO" id="GO:0005737">
    <property type="term" value="C:cytoplasm"/>
    <property type="evidence" value="ECO:0007669"/>
    <property type="project" value="TreeGrafter"/>
</dbReference>
<feature type="disulfide bond" evidence="2">
    <location>
        <begin position="380"/>
        <end position="389"/>
    </location>
</feature>
<dbReference type="PROSITE" id="PS00108">
    <property type="entry name" value="PROTEIN_KINASE_ST"/>
    <property type="match status" value="1"/>
</dbReference>
<dbReference type="GO" id="GO:0005524">
    <property type="term" value="F:ATP binding"/>
    <property type="evidence" value="ECO:0007669"/>
    <property type="project" value="InterPro"/>
</dbReference>
<evidence type="ECO:0000256" key="3">
    <source>
        <dbReference type="SAM" id="MobiDB-lite"/>
    </source>
</evidence>
<dbReference type="PROSITE" id="PS50011">
    <property type="entry name" value="PROTEIN_KINASE_DOM"/>
    <property type="match status" value="1"/>
</dbReference>
<gene>
    <name evidence="7" type="ORF">NAEGRDRAFT_63569</name>
</gene>
<feature type="domain" description="EGF-like" evidence="6">
    <location>
        <begin position="354"/>
        <end position="390"/>
    </location>
</feature>
<feature type="domain" description="EGF-like" evidence="6">
    <location>
        <begin position="472"/>
        <end position="511"/>
    </location>
</feature>
<dbReference type="SUPFAM" id="SSF56112">
    <property type="entry name" value="Protein kinase-like (PK-like)"/>
    <property type="match status" value="1"/>
</dbReference>
<dbReference type="OrthoDB" id="430340at2759"/>
<dbReference type="Pfam" id="PF07974">
    <property type="entry name" value="EGF_2"/>
    <property type="match status" value="1"/>
</dbReference>
<proteinExistence type="predicted"/>
<dbReference type="OMA" id="CENECKH"/>
<reference evidence="7 8" key="1">
    <citation type="journal article" date="2010" name="Cell">
        <title>The genome of Naegleria gruberi illuminates early eukaryotic versatility.</title>
        <authorList>
            <person name="Fritz-Laylin L.K."/>
            <person name="Prochnik S.E."/>
            <person name="Ginger M.L."/>
            <person name="Dacks J.B."/>
            <person name="Carpenter M.L."/>
            <person name="Field M.C."/>
            <person name="Kuo A."/>
            <person name="Paredez A."/>
            <person name="Chapman J."/>
            <person name="Pham J."/>
            <person name="Shu S."/>
            <person name="Neupane R."/>
            <person name="Cipriano M."/>
            <person name="Mancuso J."/>
            <person name="Tu H."/>
            <person name="Salamov A."/>
            <person name="Lindquist E."/>
            <person name="Shapiro H."/>
            <person name="Lucas S."/>
            <person name="Grigoriev I.V."/>
            <person name="Cande W.Z."/>
            <person name="Fulton C."/>
            <person name="Rokhsar D.S."/>
            <person name="Dawson S.C."/>
        </authorList>
    </citation>
    <scope>NUCLEOTIDE SEQUENCE [LARGE SCALE GENOMIC DNA]</scope>
    <source>
        <strain evidence="7 8">NEG-M</strain>
    </source>
</reference>
<dbReference type="GO" id="GO:0004672">
    <property type="term" value="F:protein kinase activity"/>
    <property type="evidence" value="ECO:0007669"/>
    <property type="project" value="InterPro"/>
</dbReference>
<dbReference type="Gene3D" id="3.30.200.20">
    <property type="entry name" value="Phosphorylase Kinase, domain 1"/>
    <property type="match status" value="1"/>
</dbReference>
<dbReference type="InParanoid" id="D2V423"/>
<keyword evidence="4" id="KW-1133">Transmembrane helix</keyword>
<dbReference type="PANTHER" id="PTHR23257">
    <property type="entry name" value="SERINE-THREONINE PROTEIN KINASE"/>
    <property type="match status" value="1"/>
</dbReference>
<dbReference type="KEGG" id="ngr:NAEGRDRAFT_63569"/>
<dbReference type="PROSITE" id="PS01186">
    <property type="entry name" value="EGF_2"/>
    <property type="match status" value="7"/>
</dbReference>
<dbReference type="eggNOG" id="KOG0192">
    <property type="taxonomic scope" value="Eukaryota"/>
</dbReference>
<dbReference type="InterPro" id="IPR011009">
    <property type="entry name" value="Kinase-like_dom_sf"/>
</dbReference>
<evidence type="ECO:0000259" key="6">
    <source>
        <dbReference type="PROSITE" id="PS50026"/>
    </source>
</evidence>
<keyword evidence="2" id="KW-0245">EGF-like domain</keyword>
<dbReference type="SMART" id="SM00220">
    <property type="entry name" value="S_TKc"/>
    <property type="match status" value="1"/>
</dbReference>
<dbReference type="InterPro" id="IPR050167">
    <property type="entry name" value="Ser_Thr_protein_kinase"/>
</dbReference>
<feature type="region of interest" description="Disordered" evidence="3">
    <location>
        <begin position="1045"/>
        <end position="1064"/>
    </location>
</feature>
<dbReference type="InterPro" id="IPR000719">
    <property type="entry name" value="Prot_kinase_dom"/>
</dbReference>
<evidence type="ECO:0000313" key="7">
    <source>
        <dbReference type="EMBL" id="EFC48302.1"/>
    </source>
</evidence>
<dbReference type="Pfam" id="PF25024">
    <property type="entry name" value="EGF_TEN"/>
    <property type="match status" value="1"/>
</dbReference>
<comment type="caution">
    <text evidence="2">Lacks conserved residue(s) required for the propagation of feature annotation.</text>
</comment>
<feature type="domain" description="EGF-like" evidence="6">
    <location>
        <begin position="40"/>
        <end position="71"/>
    </location>
</feature>
<dbReference type="InterPro" id="IPR013111">
    <property type="entry name" value="EGF_extracell"/>
</dbReference>
<feature type="disulfide bond" evidence="2">
    <location>
        <begin position="61"/>
        <end position="70"/>
    </location>
</feature>
<dbReference type="Proteomes" id="UP000006671">
    <property type="component" value="Unassembled WGS sequence"/>
</dbReference>
<protein>
    <submittedName>
        <fullName evidence="7">Predicted protein</fullName>
    </submittedName>
</protein>
<dbReference type="GO" id="GO:0007165">
    <property type="term" value="P:signal transduction"/>
    <property type="evidence" value="ECO:0007669"/>
    <property type="project" value="TreeGrafter"/>
</dbReference>
<keyword evidence="4" id="KW-0472">Membrane</keyword>
<dbReference type="RefSeq" id="XP_002681046.1">
    <property type="nucleotide sequence ID" value="XM_002681000.1"/>
</dbReference>
<dbReference type="eggNOG" id="KOG1225">
    <property type="taxonomic scope" value="Eukaryota"/>
</dbReference>
<dbReference type="InterPro" id="IPR000742">
    <property type="entry name" value="EGF"/>
</dbReference>
<dbReference type="Pfam" id="PF23106">
    <property type="entry name" value="EGF_Teneurin"/>
    <property type="match status" value="1"/>
</dbReference>
<feature type="transmembrane region" description="Helical" evidence="4">
    <location>
        <begin position="639"/>
        <end position="664"/>
    </location>
</feature>
<feature type="domain" description="EGF-like" evidence="6">
    <location>
        <begin position="274"/>
        <end position="308"/>
    </location>
</feature>
<dbReference type="Gene3D" id="2.10.25.10">
    <property type="entry name" value="Laminin"/>
    <property type="match status" value="8"/>
</dbReference>
<dbReference type="Pfam" id="PF00069">
    <property type="entry name" value="Pkinase"/>
    <property type="match status" value="1"/>
</dbReference>
<feature type="disulfide bond" evidence="2">
    <location>
        <begin position="298"/>
        <end position="307"/>
    </location>
</feature>
<dbReference type="VEuPathDB" id="AmoebaDB:NAEGRDRAFT_63569"/>
<sequence length="1064" mass="117775">MSLDEKNSTLYVSEFLKGQVKKISFQCSYGYKIDSYFNCEPFCENECKHDGICIAPNKCDCYSKYDGDYCQYPICYGIPSNINSTCSKNGECQDFNKCQCYDGYFGDDCTGILCFGKNTTDATVCSGHGKCIAKNQCSCTDDMFGGLECQYPKCRGIESDKKEVCSSHGKCEAPNTCSCFENYVGEDCQFISCFGKYSNDSNVCFGNGNCSSPDFCACRKGYTGTECEYTTCFWKVSNDSSVCSGHGKCVKPDTCECSNHDQFTGIQCEIPICYGVPANNNSVCSSQGTCIDVESCQCNLGYHGPMCNVIECFNQYSNQSSACSGHGQCILPNLCQCHENSFTGLECELPVCNNITQTDPRVCSANGECKAINDTTICDCRNGYAGTDCEFPTCLGIPSSDVDRVCGGKGDCLAPNLCKCKDGLYDGLYCEFPTCSGKSMRNNTACSGLNQGICESLNNCVCKHGYTGNECQIPICFSELSSSPLVCSGRGTCTSADRCKCKNGYSGKNCEVPHCFGISANLSRVCNWRNGTCVDKDRCECNLGYHGNNCQVPTCNGILSTEPSCCGGPLRGQCLAHNSCSCAHGKYGGPNCEFSYCFGILSSEANVCKGTGTCIYHDKCECHLGYAGSDCGVPLEAVYIASSIGGVIVLALLVILLVVCSLYLRKVIKAKQNLKRMENLVDDREMYTSLVETSFHSTSSKDLFLNPSDFQPIQGQYRAMEGGQGKVYVANYIGIKVALKKFHNNVPNDDMDELSNGISEDIEKEMRMLNGLRHPSIVTFYGYTLYNGSPSMVMGYVPHALNSIIYKIRRGQKMSLDLKIQIIYNVSQGLEHCHTRSPPVIHRDIKSANILLDVKSEEENIISEVTEVKICDFGLSTKADRAETKVIGTPHYMAPELFTLRNMYTDLFVNDDEDEDEITDGSFDDSVDYDTSSDVYSLAIVMWELFFELPPYDMSVYDQCHPSLFRKIAKHRKMSAQASKDLLSRGILLSKANFRPFIPFDDSNTQDWLLNYRTFDVKLFGIDQLETLTKQFINLMKECWKTDPYQRPQSSKLKEQLQKMLNKK</sequence>
<dbReference type="GeneID" id="8849759"/>
<feature type="disulfide bond" evidence="2">
    <location>
        <begin position="622"/>
        <end position="631"/>
    </location>
</feature>
<keyword evidence="8" id="KW-1185">Reference proteome</keyword>
<dbReference type="EMBL" id="GG738851">
    <property type="protein sequence ID" value="EFC48302.1"/>
    <property type="molecule type" value="Genomic_DNA"/>
</dbReference>
<dbReference type="PROSITE" id="PS50026">
    <property type="entry name" value="EGF_3"/>
    <property type="match status" value="6"/>
</dbReference>
<accession>D2V423</accession>
<feature type="disulfide bond" evidence="2">
    <location>
        <begin position="43"/>
        <end position="53"/>
    </location>
</feature>
<name>D2V423_NAEGR</name>
<feature type="disulfide bond" evidence="2">
    <location>
        <begin position="218"/>
        <end position="227"/>
    </location>
</feature>
<dbReference type="AlphaFoldDB" id="D2V423"/>
<dbReference type="Gene3D" id="1.10.510.10">
    <property type="entry name" value="Transferase(Phosphotransferase) domain 1"/>
    <property type="match status" value="1"/>
</dbReference>
<evidence type="ECO:0000256" key="2">
    <source>
        <dbReference type="PROSITE-ProRule" id="PRU00076"/>
    </source>
</evidence>
<evidence type="ECO:0000256" key="1">
    <source>
        <dbReference type="ARBA" id="ARBA00023157"/>
    </source>
</evidence>
<dbReference type="PROSITE" id="PS00022">
    <property type="entry name" value="EGF_1"/>
    <property type="match status" value="8"/>
</dbReference>